<dbReference type="Proteomes" id="UP000002216">
    <property type="component" value="Chromosome"/>
</dbReference>
<dbReference type="EMBL" id="CP001629">
    <property type="protein sequence ID" value="ACU89406.1"/>
    <property type="molecule type" value="Genomic_DNA"/>
</dbReference>
<dbReference type="HOGENOM" id="CLU_2522115_0_0_7"/>
<accession>C7LS23</accession>
<dbReference type="STRING" id="525897.Dbac_1307"/>
<evidence type="ECO:0000313" key="2">
    <source>
        <dbReference type="Proteomes" id="UP000002216"/>
    </source>
</evidence>
<gene>
    <name evidence="1" type="ordered locus">Dbac_1307</name>
</gene>
<evidence type="ECO:0000313" key="1">
    <source>
        <dbReference type="EMBL" id="ACU89406.1"/>
    </source>
</evidence>
<organism evidence="1 2">
    <name type="scientific">Desulfomicrobium baculatum (strain DSM 4028 / VKM B-1378 / X)</name>
    <name type="common">Desulfovibrio baculatus</name>
    <dbReference type="NCBI Taxonomy" id="525897"/>
    <lineage>
        <taxon>Bacteria</taxon>
        <taxon>Pseudomonadati</taxon>
        <taxon>Thermodesulfobacteriota</taxon>
        <taxon>Desulfovibrionia</taxon>
        <taxon>Desulfovibrionales</taxon>
        <taxon>Desulfomicrobiaceae</taxon>
        <taxon>Desulfomicrobium</taxon>
    </lineage>
</organism>
<name>C7LS23_DESBD</name>
<sequence length="84" mass="10417">MLSIIVYDEKIELSGTKFIIKLHHLIMNVDKLYCIFLIFELYAYFIDYACSMDDCFFDSRCLYFVLNCKYRNFYLWKMYYLCKF</sequence>
<keyword evidence="2" id="KW-1185">Reference proteome</keyword>
<dbReference type="KEGG" id="dba:Dbac_1307"/>
<reference evidence="1 2" key="1">
    <citation type="journal article" date="2009" name="Stand. Genomic Sci.">
        <title>Complete genome sequence of Desulfomicrobium baculatum type strain (X).</title>
        <authorList>
            <person name="Copeland A."/>
            <person name="Spring S."/>
            <person name="Goker M."/>
            <person name="Schneider S."/>
            <person name="Lapidus A."/>
            <person name="Del Rio T.G."/>
            <person name="Tice H."/>
            <person name="Cheng J.F."/>
            <person name="Chen F."/>
            <person name="Nolan M."/>
            <person name="Bruce D."/>
            <person name="Goodwin L."/>
            <person name="Pitluck S."/>
            <person name="Ivanova N."/>
            <person name="Mavrommatis K."/>
            <person name="Ovchinnikova G."/>
            <person name="Pati A."/>
            <person name="Chen A."/>
            <person name="Palaniappan K."/>
            <person name="Land M."/>
            <person name="Hauser L."/>
            <person name="Chang Y.J."/>
            <person name="Jeffries C.C."/>
            <person name="Meincke L."/>
            <person name="Sims D."/>
            <person name="Brettin T."/>
            <person name="Detter J.C."/>
            <person name="Han C."/>
            <person name="Chain P."/>
            <person name="Bristow J."/>
            <person name="Eisen J.A."/>
            <person name="Markowitz V."/>
            <person name="Hugenholtz P."/>
            <person name="Kyrpides N.C."/>
            <person name="Klenk H.P."/>
            <person name="Lucas S."/>
        </authorList>
    </citation>
    <scope>NUCLEOTIDE SEQUENCE [LARGE SCALE GENOMIC DNA]</scope>
    <source>
        <strain evidence="2">DSM 4028 / VKM B-1378 / X</strain>
    </source>
</reference>
<dbReference type="AlphaFoldDB" id="C7LS23"/>
<protein>
    <submittedName>
        <fullName evidence="1">Uncharacterized protein</fullName>
    </submittedName>
</protein>
<proteinExistence type="predicted"/>